<evidence type="ECO:0000313" key="1">
    <source>
        <dbReference type="EMBL" id="QHT75847.1"/>
    </source>
</evidence>
<accession>A0A6C0H606</accession>
<organism evidence="1">
    <name type="scientific">viral metagenome</name>
    <dbReference type="NCBI Taxonomy" id="1070528"/>
    <lineage>
        <taxon>unclassified sequences</taxon>
        <taxon>metagenomes</taxon>
        <taxon>organismal metagenomes</taxon>
    </lineage>
</organism>
<sequence length="404" mass="46796">MSRFNVNQEHSLQPNSQEYMYQKKYVSIHSEDRDQIKFPNSSEFEIELPQDYLNVQSVKLSSWTFPANYSVFSANQNNLQMSFRISDPYSPQSNSYYEQLQDVIYQGLIAHIQSDFIITIEEGFYTPEQMATELTNTMNYVVTNYLDTFIQNYDLTNNTNVYSDFSGYSEFVVAYNFVNQKLWFGNKSSEFILTNDSDLYYKQDILLTCPVNKLPEFSNWGLPAYLGFTRNPITSTEIPNGTQSRFYYGDHVTGDSGYWLPLSSLPGANSYIIKAELKINLMGPAYFYMEIHGMNNIDETAPYNVSPFTSHTNETNGIVNSSFAKIAIPTTPISQWFDNNIDSYMLYNPPAERIRRLRFRLRYHNGLLVNFGNFEYSIMLELGILLPQKKVEKYVYVPETVAFG</sequence>
<proteinExistence type="predicted"/>
<dbReference type="EMBL" id="MN739883">
    <property type="protein sequence ID" value="QHT75847.1"/>
    <property type="molecule type" value="Genomic_DNA"/>
</dbReference>
<dbReference type="AlphaFoldDB" id="A0A6C0H606"/>
<protein>
    <submittedName>
        <fullName evidence="1">Uncharacterized protein</fullName>
    </submittedName>
</protein>
<reference evidence="1" key="1">
    <citation type="journal article" date="2020" name="Nature">
        <title>Giant virus diversity and host interactions through global metagenomics.</title>
        <authorList>
            <person name="Schulz F."/>
            <person name="Roux S."/>
            <person name="Paez-Espino D."/>
            <person name="Jungbluth S."/>
            <person name="Walsh D.A."/>
            <person name="Denef V.J."/>
            <person name="McMahon K.D."/>
            <person name="Konstantinidis K.T."/>
            <person name="Eloe-Fadrosh E.A."/>
            <person name="Kyrpides N.C."/>
            <person name="Woyke T."/>
        </authorList>
    </citation>
    <scope>NUCLEOTIDE SEQUENCE</scope>
    <source>
        <strain evidence="1">GVMAG-M-3300023179-71</strain>
    </source>
</reference>
<name>A0A6C0H606_9ZZZZ</name>